<dbReference type="InterPro" id="IPR043504">
    <property type="entry name" value="Peptidase_S1_PA_chymotrypsin"/>
</dbReference>
<evidence type="ECO:0000256" key="1">
    <source>
        <dbReference type="ARBA" id="ARBA00010541"/>
    </source>
</evidence>
<organism evidence="4">
    <name type="scientific">Cladocopium goreaui</name>
    <dbReference type="NCBI Taxonomy" id="2562237"/>
    <lineage>
        <taxon>Eukaryota</taxon>
        <taxon>Sar</taxon>
        <taxon>Alveolata</taxon>
        <taxon>Dinophyceae</taxon>
        <taxon>Suessiales</taxon>
        <taxon>Symbiodiniaceae</taxon>
        <taxon>Cladocopium</taxon>
    </lineage>
</organism>
<dbReference type="GO" id="GO:0006508">
    <property type="term" value="P:proteolysis"/>
    <property type="evidence" value="ECO:0007669"/>
    <property type="project" value="UniProtKB-KW"/>
</dbReference>
<dbReference type="OrthoDB" id="435611at2759"/>
<dbReference type="InterPro" id="IPR009003">
    <property type="entry name" value="Peptidase_S1_PA"/>
</dbReference>
<dbReference type="SUPFAM" id="SSF50494">
    <property type="entry name" value="Trypsin-like serine proteases"/>
    <property type="match status" value="1"/>
</dbReference>
<gene>
    <name evidence="4" type="ORF">C1SCF055_LOCUS4565</name>
</gene>
<dbReference type="PRINTS" id="PR00834">
    <property type="entry name" value="PROTEASES2C"/>
</dbReference>
<dbReference type="AlphaFoldDB" id="A0A9P1FHM6"/>
<evidence type="ECO:0000313" key="7">
    <source>
        <dbReference type="Proteomes" id="UP001152797"/>
    </source>
</evidence>
<dbReference type="EMBL" id="CAMXCT030000263">
    <property type="protein sequence ID" value="CAL4763653.1"/>
    <property type="molecule type" value="Genomic_DNA"/>
</dbReference>
<dbReference type="EMBL" id="CAMXCT020000263">
    <property type="protein sequence ID" value="CAL1129716.1"/>
    <property type="molecule type" value="Genomic_DNA"/>
</dbReference>
<dbReference type="SUPFAM" id="SSF50156">
    <property type="entry name" value="PDZ domain-like"/>
    <property type="match status" value="1"/>
</dbReference>
<name>A0A9P1FHM6_9DINO</name>
<comment type="caution">
    <text evidence="4">The sequence shown here is derived from an EMBL/GenBank/DDBJ whole genome shotgun (WGS) entry which is preliminary data.</text>
</comment>
<evidence type="ECO:0000256" key="3">
    <source>
        <dbReference type="ARBA" id="ARBA00022801"/>
    </source>
</evidence>
<reference evidence="5" key="2">
    <citation type="submission" date="2024-04" db="EMBL/GenBank/DDBJ databases">
        <authorList>
            <person name="Chen Y."/>
            <person name="Shah S."/>
            <person name="Dougan E. K."/>
            <person name="Thang M."/>
            <person name="Chan C."/>
        </authorList>
    </citation>
    <scope>NUCLEOTIDE SEQUENCE [LARGE SCALE GENOMIC DNA]</scope>
</reference>
<evidence type="ECO:0000313" key="6">
    <source>
        <dbReference type="EMBL" id="CAL4763653.1"/>
    </source>
</evidence>
<dbReference type="Gene3D" id="2.40.10.10">
    <property type="entry name" value="Trypsin-like serine proteases"/>
    <property type="match status" value="2"/>
</dbReference>
<dbReference type="Pfam" id="PF13365">
    <property type="entry name" value="Trypsin_2"/>
    <property type="match status" value="1"/>
</dbReference>
<dbReference type="InterPro" id="IPR001940">
    <property type="entry name" value="Peptidase_S1C"/>
</dbReference>
<evidence type="ECO:0000313" key="5">
    <source>
        <dbReference type="EMBL" id="CAL1129716.1"/>
    </source>
</evidence>
<evidence type="ECO:0000313" key="4">
    <source>
        <dbReference type="EMBL" id="CAI3976341.1"/>
    </source>
</evidence>
<protein>
    <submittedName>
        <fullName evidence="6">Protease Do-like 1, chloroplastic (Protei n DEGRADATION OF PERIPLASMIC PROTEINS 1) (DEGP PROTEASE 1)</fullName>
    </submittedName>
</protein>
<keyword evidence="2 6" id="KW-0645">Protease</keyword>
<dbReference type="InterPro" id="IPR051201">
    <property type="entry name" value="Chloro_Bact_Ser_Proteases"/>
</dbReference>
<dbReference type="PANTHER" id="PTHR43343">
    <property type="entry name" value="PEPTIDASE S12"/>
    <property type="match status" value="1"/>
</dbReference>
<dbReference type="Gene3D" id="2.30.42.10">
    <property type="match status" value="1"/>
</dbReference>
<evidence type="ECO:0000256" key="2">
    <source>
        <dbReference type="ARBA" id="ARBA00022670"/>
    </source>
</evidence>
<dbReference type="EMBL" id="CAMXCT010000263">
    <property type="protein sequence ID" value="CAI3976341.1"/>
    <property type="molecule type" value="Genomic_DNA"/>
</dbReference>
<comment type="similarity">
    <text evidence="1">Belongs to the peptidase S1C family.</text>
</comment>
<sequence>MKAWKSPVVLRLLCVLALAYVIRRSLSWVSLPRFCGYLEWLWPGTNVGAIASQSVVLVRAMDLWRPWARSHGSGFVWDADGHIVTNSHVVQMSSLLAVHFADGGACRAQVVATSERCDVALLKLKNSSCSGPSGTAFELPKPLPLSKSSPRLGEEVMAVGHPGNWAWLVGVGSVTGVGRESSRAVQKWLALQDFQRRCAVNGMVFASVPAGPGSSGGPLINRRGEVIGITTWQFQSTPLLTAAVSTSTLQVILPQLRDEHGAKASSIGIEEHLGAAKLVWPLSTNAGLGVSSQGVRLWWPSISTRGLWWLDEIVAVNTTEVRSVADVLEVVQQAPLGSKLQLELKRFGMKRKATAEVKCAPSRKRWGRRLLHLTIRTLATAQVVLGMHDFARTLQKDAKAVLSTMQQMNKCNFFNDTFRDDNLKQMVLATSRFLVKADSLKNLCFPPKYAAKCAIPQVAKKKTWKKVKLFDICRLKCNAHSVETSSFCCMHMGKAGTCHMIWGSNSTVPATLSERVTSTICRPMPILDIIGEMRMLMALALSVLRD</sequence>
<dbReference type="InterPro" id="IPR036034">
    <property type="entry name" value="PDZ_sf"/>
</dbReference>
<dbReference type="GO" id="GO:0004252">
    <property type="term" value="F:serine-type endopeptidase activity"/>
    <property type="evidence" value="ECO:0007669"/>
    <property type="project" value="InterPro"/>
</dbReference>
<accession>A0A9P1FHM6</accession>
<dbReference type="PANTHER" id="PTHR43343:SF3">
    <property type="entry name" value="PROTEASE DO-LIKE 8, CHLOROPLASTIC"/>
    <property type="match status" value="1"/>
</dbReference>
<dbReference type="Proteomes" id="UP001152797">
    <property type="component" value="Unassembled WGS sequence"/>
</dbReference>
<keyword evidence="7" id="KW-1185">Reference proteome</keyword>
<reference evidence="4" key="1">
    <citation type="submission" date="2022-10" db="EMBL/GenBank/DDBJ databases">
        <authorList>
            <person name="Chen Y."/>
            <person name="Dougan E. K."/>
            <person name="Chan C."/>
            <person name="Rhodes N."/>
            <person name="Thang M."/>
        </authorList>
    </citation>
    <scope>NUCLEOTIDE SEQUENCE</scope>
</reference>
<keyword evidence="3" id="KW-0378">Hydrolase</keyword>
<proteinExistence type="inferred from homology"/>